<organism evidence="1 2">
    <name type="scientific">Limnospira indica PCC 8005</name>
    <dbReference type="NCBI Taxonomy" id="376219"/>
    <lineage>
        <taxon>Bacteria</taxon>
        <taxon>Bacillati</taxon>
        <taxon>Cyanobacteriota</taxon>
        <taxon>Cyanophyceae</taxon>
        <taxon>Oscillatoriophycideae</taxon>
        <taxon>Oscillatoriales</taxon>
        <taxon>Sirenicapillariaceae</taxon>
        <taxon>Limnospira</taxon>
    </lineage>
</organism>
<reference evidence="1 2" key="1">
    <citation type="submission" date="2014-02" db="EMBL/GenBank/DDBJ databases">
        <authorList>
            <person name="Genoscope - CEA"/>
        </authorList>
    </citation>
    <scope>NUCLEOTIDE SEQUENCE [LARGE SCALE GENOMIC DNA]</scope>
    <source>
        <strain evidence="1 2">PCC 8005</strain>
    </source>
</reference>
<accession>A0A9P1P147</accession>
<keyword evidence="2" id="KW-1185">Reference proteome</keyword>
<protein>
    <submittedName>
        <fullName evidence="1">Uncharacterized protein</fullName>
    </submittedName>
</protein>
<evidence type="ECO:0000313" key="2">
    <source>
        <dbReference type="Proteomes" id="UP000032946"/>
    </source>
</evidence>
<dbReference type="RefSeq" id="WP_006622904.1">
    <property type="nucleotide sequence ID" value="NZ_FO818640.1"/>
</dbReference>
<sequence>MNTENQKITRLHLKSLGLTDYLVREIVKELPSEKENLYNIYSVSDVQKSIQQKLNNPRTKDTSRKKLAVVLEWLDGKSNVIEVDFLKNLTPDQRLEFLYKRNHELFEKEKEINQETDELLRKARQMIAK</sequence>
<evidence type="ECO:0000313" key="1">
    <source>
        <dbReference type="EMBL" id="CDM98162.1"/>
    </source>
</evidence>
<dbReference type="AlphaFoldDB" id="A0A9P1P147"/>
<dbReference type="Proteomes" id="UP000032946">
    <property type="component" value="Chromosome"/>
</dbReference>
<dbReference type="EMBL" id="FO818640">
    <property type="protein sequence ID" value="CDM98162.1"/>
    <property type="molecule type" value="Genomic_DNA"/>
</dbReference>
<proteinExistence type="predicted"/>
<name>A0A9P1P147_9CYAN</name>
<gene>
    <name evidence="1" type="ORF">ARTHRO_60763</name>
</gene>